<keyword evidence="4" id="KW-1185">Reference proteome</keyword>
<reference evidence="3 4" key="1">
    <citation type="submission" date="2015-06" db="EMBL/GenBank/DDBJ databases">
        <title>Draft genome of the ant-associated black yeast Phialophora attae CBS 131958.</title>
        <authorList>
            <person name="Moreno L.F."/>
            <person name="Stielow B.J."/>
            <person name="de Hoog S."/>
            <person name="Vicente V.A."/>
            <person name="Weiss V.A."/>
            <person name="de Vries M."/>
            <person name="Cruz L.M."/>
            <person name="Souza E.M."/>
        </authorList>
    </citation>
    <scope>NUCLEOTIDE SEQUENCE [LARGE SCALE GENOMIC DNA]</scope>
    <source>
        <strain evidence="3 4">CBS 131958</strain>
    </source>
</reference>
<dbReference type="PANTHER" id="PTHR28629">
    <property type="entry name" value="TRIOKINASE/FMN CYCLASE"/>
    <property type="match status" value="1"/>
</dbReference>
<name>A0A0N1NZG0_9EURO</name>
<feature type="compositionally biased region" description="Polar residues" evidence="1">
    <location>
        <begin position="457"/>
        <end position="466"/>
    </location>
</feature>
<feature type="compositionally biased region" description="Acidic residues" evidence="1">
    <location>
        <begin position="358"/>
        <end position="367"/>
    </location>
</feature>
<evidence type="ECO:0000313" key="3">
    <source>
        <dbReference type="EMBL" id="KPI38573.1"/>
    </source>
</evidence>
<dbReference type="Gene3D" id="3.30.1180.20">
    <property type="entry name" value="Dihydroxyacetone kinase, domain 2"/>
    <property type="match status" value="1"/>
</dbReference>
<dbReference type="STRING" id="1664694.A0A0N1NZG0"/>
<feature type="compositionally biased region" description="Acidic residues" evidence="1">
    <location>
        <begin position="374"/>
        <end position="386"/>
    </location>
</feature>
<dbReference type="AlphaFoldDB" id="A0A0N1NZG0"/>
<dbReference type="InterPro" id="IPR004006">
    <property type="entry name" value="DhaK_dom"/>
</dbReference>
<gene>
    <name evidence="3" type="ORF">AB675_4127</name>
</gene>
<dbReference type="PANTHER" id="PTHR28629:SF14">
    <property type="entry name" value="DIHYDROXYACETONE KINASE 1"/>
    <property type="match status" value="1"/>
</dbReference>
<dbReference type="GO" id="GO:0005829">
    <property type="term" value="C:cytosol"/>
    <property type="evidence" value="ECO:0007669"/>
    <property type="project" value="TreeGrafter"/>
</dbReference>
<evidence type="ECO:0000256" key="1">
    <source>
        <dbReference type="SAM" id="MobiDB-lite"/>
    </source>
</evidence>
<feature type="compositionally biased region" description="Basic and acidic residues" evidence="1">
    <location>
        <begin position="394"/>
        <end position="413"/>
    </location>
</feature>
<dbReference type="PROSITE" id="PS51481">
    <property type="entry name" value="DHAK"/>
    <property type="match status" value="1"/>
</dbReference>
<protein>
    <submittedName>
        <fullName evidence="3">Dihydroxyacetone kinase</fullName>
    </submittedName>
</protein>
<dbReference type="Proteomes" id="UP000038010">
    <property type="component" value="Unassembled WGS sequence"/>
</dbReference>
<dbReference type="GeneID" id="28736122"/>
<feature type="region of interest" description="Disordered" evidence="1">
    <location>
        <begin position="355"/>
        <end position="466"/>
    </location>
</feature>
<evidence type="ECO:0000313" key="4">
    <source>
        <dbReference type="Proteomes" id="UP000038010"/>
    </source>
</evidence>
<dbReference type="GO" id="GO:0004371">
    <property type="term" value="F:glycerone kinase activity"/>
    <property type="evidence" value="ECO:0007669"/>
    <property type="project" value="InterPro"/>
</dbReference>
<dbReference type="VEuPathDB" id="FungiDB:AB675_4127"/>
<feature type="domain" description="DhaK" evidence="2">
    <location>
        <begin position="6"/>
        <end position="314"/>
    </location>
</feature>
<dbReference type="RefSeq" id="XP_017998536.1">
    <property type="nucleotide sequence ID" value="XM_018144242.1"/>
</dbReference>
<dbReference type="InterPro" id="IPR050861">
    <property type="entry name" value="Dihydroxyacetone_Kinase"/>
</dbReference>
<proteinExistence type="predicted"/>
<keyword evidence="3" id="KW-0418">Kinase</keyword>
<dbReference type="GO" id="GO:0019563">
    <property type="term" value="P:glycerol catabolic process"/>
    <property type="evidence" value="ECO:0007669"/>
    <property type="project" value="TreeGrafter"/>
</dbReference>
<accession>A0A0N1NZG0</accession>
<evidence type="ECO:0000259" key="2">
    <source>
        <dbReference type="PROSITE" id="PS51481"/>
    </source>
</evidence>
<dbReference type="EMBL" id="LFJN01000018">
    <property type="protein sequence ID" value="KPI38573.1"/>
    <property type="molecule type" value="Genomic_DNA"/>
</dbReference>
<organism evidence="3 4">
    <name type="scientific">Cyphellophora attinorum</name>
    <dbReference type="NCBI Taxonomy" id="1664694"/>
    <lineage>
        <taxon>Eukaryota</taxon>
        <taxon>Fungi</taxon>
        <taxon>Dikarya</taxon>
        <taxon>Ascomycota</taxon>
        <taxon>Pezizomycotina</taxon>
        <taxon>Eurotiomycetes</taxon>
        <taxon>Chaetothyriomycetidae</taxon>
        <taxon>Chaetothyriales</taxon>
        <taxon>Cyphellophoraceae</taxon>
        <taxon>Cyphellophora</taxon>
    </lineage>
</organism>
<keyword evidence="3" id="KW-0808">Transferase</keyword>
<feature type="compositionally biased region" description="Basic and acidic residues" evidence="1">
    <location>
        <begin position="444"/>
        <end position="456"/>
    </location>
</feature>
<dbReference type="SUPFAM" id="SSF82549">
    <property type="entry name" value="DAK1/DegV-like"/>
    <property type="match status" value="1"/>
</dbReference>
<sequence>MPHVIDGDGHISRYLAAQPELNNSLEYNSDSGVLYDASLAGKATALVAGAGMSRAMASKYAQFVGPGMLSALMVAPRAIEHDKNQAPGTSLGSQLTKLSDALGLGNKDTEMAWIGPTKVDIDRSAQIPRYHGVASMLEVDDGLHGRENGAEVSVVLPMKICGALAAMGYDSGSVHKVGRIVRNNMMTVDAPASDKPLAFSAIKAEVENMLTALFKPDEKRVRTVHFNSNEPVLLINDFGRCGGVKLGSIVTEVLEQLQQKYNTWPVRVYAGSFIEGDAADGPEFCVTLLNVQNPDIGGPSMIQLLDHPCNTLGWNGCMRREVWNGRDLLERFEKVEKPEESEKSTSDLAEQFQGTGIAEEDIAEPDVESVATDDVAEDEDQAEAVTDEPNYSYDDPHKDRGSVHHPTWEHSTKSESLIDMISNQASNDGPGAKAGDSSKSLEGSMDKAAEKKRRTESTSSEGFTFL</sequence>
<dbReference type="OrthoDB" id="4152926at2759"/>
<comment type="caution">
    <text evidence="3">The sequence shown here is derived from an EMBL/GenBank/DDBJ whole genome shotgun (WGS) entry which is preliminary data.</text>
</comment>